<dbReference type="AlphaFoldDB" id="A0A2B7Y7R7"/>
<dbReference type="Gene3D" id="3.80.20.20">
    <property type="entry name" value="Receptor L-domain"/>
    <property type="match status" value="1"/>
</dbReference>
<dbReference type="Proteomes" id="UP000223968">
    <property type="component" value="Unassembled WGS sequence"/>
</dbReference>
<dbReference type="SUPFAM" id="SSF52058">
    <property type="entry name" value="L domain-like"/>
    <property type="match status" value="1"/>
</dbReference>
<dbReference type="InterPro" id="IPR036941">
    <property type="entry name" value="Rcpt_L-dom_sf"/>
</dbReference>
<keyword evidence="3" id="KW-1185">Reference proteome</keyword>
<organism evidence="2 3">
    <name type="scientific">Helicocarpus griseus UAMH5409</name>
    <dbReference type="NCBI Taxonomy" id="1447875"/>
    <lineage>
        <taxon>Eukaryota</taxon>
        <taxon>Fungi</taxon>
        <taxon>Dikarya</taxon>
        <taxon>Ascomycota</taxon>
        <taxon>Pezizomycotina</taxon>
        <taxon>Eurotiomycetes</taxon>
        <taxon>Eurotiomycetidae</taxon>
        <taxon>Onygenales</taxon>
        <taxon>Ajellomycetaceae</taxon>
        <taxon>Helicocarpus</taxon>
    </lineage>
</organism>
<feature type="compositionally biased region" description="Low complexity" evidence="1">
    <location>
        <begin position="198"/>
        <end position="212"/>
    </location>
</feature>
<evidence type="ECO:0008006" key="4">
    <source>
        <dbReference type="Google" id="ProtNLM"/>
    </source>
</evidence>
<sequence>MPDVVTKDDMEFYSTCTKIDGMFGPDHNLTGPFEVPNVKTITSRFNAGYLMPKLKGSDRVDDGVTSISMPDLEEVGGWVLMAYLDNLTSVSFPKLRSVGVDVAIINNLELKKLSLPALENVTKGIFLDGSFDEIHLPNLKHTAYLKVESTGNIDCRALGKTLSAQVTFHPEIDVVSKPKEAFTCWTRNENNRYNSSDPASTTSANGTTSGNPADPSDTSKPSGGVAVRAEYMTALFGLIAVAAFEVLVM</sequence>
<dbReference type="STRING" id="1447875.A0A2B7Y7R7"/>
<reference evidence="2 3" key="1">
    <citation type="submission" date="2017-10" db="EMBL/GenBank/DDBJ databases">
        <title>Comparative genomics in systemic dimorphic fungi from Ajellomycetaceae.</title>
        <authorList>
            <person name="Munoz J.F."/>
            <person name="Mcewen J.G."/>
            <person name="Clay O.K."/>
            <person name="Cuomo C.A."/>
        </authorList>
    </citation>
    <scope>NUCLEOTIDE SEQUENCE [LARGE SCALE GENOMIC DNA]</scope>
    <source>
        <strain evidence="2 3">UAMH5409</strain>
    </source>
</reference>
<name>A0A2B7Y7R7_9EURO</name>
<dbReference type="OrthoDB" id="536881at2759"/>
<gene>
    <name evidence="2" type="ORF">AJ79_01529</name>
</gene>
<evidence type="ECO:0000313" key="3">
    <source>
        <dbReference type="Proteomes" id="UP000223968"/>
    </source>
</evidence>
<comment type="caution">
    <text evidence="2">The sequence shown here is derived from an EMBL/GenBank/DDBJ whole genome shotgun (WGS) entry which is preliminary data.</text>
</comment>
<evidence type="ECO:0000313" key="2">
    <source>
        <dbReference type="EMBL" id="PGH16657.1"/>
    </source>
</evidence>
<feature type="region of interest" description="Disordered" evidence="1">
    <location>
        <begin position="192"/>
        <end position="223"/>
    </location>
</feature>
<accession>A0A2B7Y7R7</accession>
<evidence type="ECO:0000256" key="1">
    <source>
        <dbReference type="SAM" id="MobiDB-lite"/>
    </source>
</evidence>
<dbReference type="EMBL" id="PDNB01000015">
    <property type="protein sequence ID" value="PGH16657.1"/>
    <property type="molecule type" value="Genomic_DNA"/>
</dbReference>
<protein>
    <recommendedName>
        <fullName evidence="4">Receptor L-domain domain-containing protein</fullName>
    </recommendedName>
</protein>
<proteinExistence type="predicted"/>